<dbReference type="InterPro" id="IPR011042">
    <property type="entry name" value="6-blade_b-propeller_TolB-like"/>
</dbReference>
<organism evidence="4 5">
    <name type="scientific">Sediminivirga luteola</name>
    <dbReference type="NCBI Taxonomy" id="1774748"/>
    <lineage>
        <taxon>Bacteria</taxon>
        <taxon>Bacillati</taxon>
        <taxon>Actinomycetota</taxon>
        <taxon>Actinomycetes</taxon>
        <taxon>Micrococcales</taxon>
        <taxon>Brevibacteriaceae</taxon>
        <taxon>Sediminivirga</taxon>
    </lineage>
</organism>
<proteinExistence type="predicted"/>
<feature type="domain" description="Peptidase S9 prolyl oligopeptidase catalytic" evidence="2">
    <location>
        <begin position="490"/>
        <end position="691"/>
    </location>
</feature>
<keyword evidence="4" id="KW-0645">Protease</keyword>
<keyword evidence="5" id="KW-1185">Reference proteome</keyword>
<dbReference type="Gene3D" id="3.40.50.1820">
    <property type="entry name" value="alpha/beta hydrolase"/>
    <property type="match status" value="1"/>
</dbReference>
<feature type="region of interest" description="Disordered" evidence="1">
    <location>
        <begin position="134"/>
        <end position="158"/>
    </location>
</feature>
<dbReference type="AlphaFoldDB" id="A0A8J2TXN0"/>
<accession>A0A8J2TXN0</accession>
<dbReference type="SUPFAM" id="SSF82171">
    <property type="entry name" value="DPP6 N-terminal domain-like"/>
    <property type="match status" value="1"/>
</dbReference>
<protein>
    <submittedName>
        <fullName evidence="4">Dipeptidyl aminopeptidase</fullName>
    </submittedName>
</protein>
<comment type="caution">
    <text evidence="4">The sequence shown here is derived from an EMBL/GenBank/DDBJ whole genome shotgun (WGS) entry which is preliminary data.</text>
</comment>
<dbReference type="RefSeq" id="WP_188550257.1">
    <property type="nucleotide sequence ID" value="NZ_BMFY01000005.1"/>
</dbReference>
<dbReference type="InterPro" id="IPR018910">
    <property type="entry name" value="LpqB_C"/>
</dbReference>
<dbReference type="GO" id="GO:0008236">
    <property type="term" value="F:serine-type peptidase activity"/>
    <property type="evidence" value="ECO:0007669"/>
    <property type="project" value="InterPro"/>
</dbReference>
<dbReference type="Gene3D" id="2.120.10.30">
    <property type="entry name" value="TolB, C-terminal domain"/>
    <property type="match status" value="1"/>
</dbReference>
<dbReference type="Proteomes" id="UP000616114">
    <property type="component" value="Unassembled WGS sequence"/>
</dbReference>
<dbReference type="InterPro" id="IPR001375">
    <property type="entry name" value="Peptidase_S9_cat"/>
</dbReference>
<evidence type="ECO:0000259" key="3">
    <source>
        <dbReference type="Pfam" id="PF10647"/>
    </source>
</evidence>
<dbReference type="SUPFAM" id="SSF53474">
    <property type="entry name" value="alpha/beta-Hydrolases"/>
    <property type="match status" value="1"/>
</dbReference>
<evidence type="ECO:0000313" key="4">
    <source>
        <dbReference type="EMBL" id="GGA12650.1"/>
    </source>
</evidence>
<feature type="compositionally biased region" description="Pro residues" evidence="1">
    <location>
        <begin position="1"/>
        <end position="24"/>
    </location>
</feature>
<dbReference type="GO" id="GO:0006508">
    <property type="term" value="P:proteolysis"/>
    <property type="evidence" value="ECO:0007669"/>
    <property type="project" value="InterPro"/>
</dbReference>
<dbReference type="EMBL" id="BMFY01000005">
    <property type="protein sequence ID" value="GGA12650.1"/>
    <property type="molecule type" value="Genomic_DNA"/>
</dbReference>
<dbReference type="InterPro" id="IPR029058">
    <property type="entry name" value="AB_hydrolase_fold"/>
</dbReference>
<keyword evidence="4" id="KW-0378">Hydrolase</keyword>
<dbReference type="InterPro" id="IPR050585">
    <property type="entry name" value="Xaa-Pro_dipeptidyl-ppase/CocE"/>
</dbReference>
<keyword evidence="4" id="KW-0031">Aminopeptidase</keyword>
<gene>
    <name evidence="4" type="ORF">GCM10011333_14420</name>
</gene>
<reference evidence="4" key="2">
    <citation type="submission" date="2020-09" db="EMBL/GenBank/DDBJ databases">
        <authorList>
            <person name="Sun Q."/>
            <person name="Zhou Y."/>
        </authorList>
    </citation>
    <scope>NUCLEOTIDE SEQUENCE</scope>
    <source>
        <strain evidence="4">CGMCC 1.12785</strain>
    </source>
</reference>
<feature type="region of interest" description="Disordered" evidence="1">
    <location>
        <begin position="1"/>
        <end position="41"/>
    </location>
</feature>
<dbReference type="PANTHER" id="PTHR43056:SF5">
    <property type="entry name" value="PEPTIDASE S9 PROLYL OLIGOPEPTIDASE CATALYTIC DOMAIN-CONTAINING PROTEIN"/>
    <property type="match status" value="1"/>
</dbReference>
<dbReference type="Pfam" id="PF10647">
    <property type="entry name" value="Gmad1"/>
    <property type="match status" value="1"/>
</dbReference>
<feature type="domain" description="Lipoprotein LpqB C-terminal" evidence="3">
    <location>
        <begin position="123"/>
        <end position="293"/>
    </location>
</feature>
<evidence type="ECO:0000256" key="1">
    <source>
        <dbReference type="SAM" id="MobiDB-lite"/>
    </source>
</evidence>
<dbReference type="Pfam" id="PF00326">
    <property type="entry name" value="Peptidase_S9"/>
    <property type="match status" value="1"/>
</dbReference>
<evidence type="ECO:0000259" key="2">
    <source>
        <dbReference type="Pfam" id="PF00326"/>
    </source>
</evidence>
<reference evidence="4" key="1">
    <citation type="journal article" date="2014" name="Int. J. Syst. Evol. Microbiol.">
        <title>Complete genome sequence of Corynebacterium casei LMG S-19264T (=DSM 44701T), isolated from a smear-ripened cheese.</title>
        <authorList>
            <consortium name="US DOE Joint Genome Institute (JGI-PGF)"/>
            <person name="Walter F."/>
            <person name="Albersmeier A."/>
            <person name="Kalinowski J."/>
            <person name="Ruckert C."/>
        </authorList>
    </citation>
    <scope>NUCLEOTIDE SEQUENCE</scope>
    <source>
        <strain evidence="4">CGMCC 1.12785</strain>
    </source>
</reference>
<evidence type="ECO:0000313" key="5">
    <source>
        <dbReference type="Proteomes" id="UP000616114"/>
    </source>
</evidence>
<dbReference type="PANTHER" id="PTHR43056">
    <property type="entry name" value="PEPTIDASE S9 PROLYL OLIGOPEPTIDASE"/>
    <property type="match status" value="1"/>
</dbReference>
<sequence length="707" mass="76166">MTQPPGPGSDPAPGPPAGEPPLGPAAPGESPLIAPHGSWDSPLSAEQVARGTHVTAAHFVDDEIWYSARLPDQDGRTSVQRRRPDGTVGTVLGGRWNVHSLVHEYGGGAWTVHETADGPVLYFVHLDDQRLYRLSPGADGRDSGKPEPLTPPSGGRVRYGDLTITGGTLWAVEETHVEARRVAGAHGEPHDPAAAVSRRLVALTAEGMRPVVEGTHFLAWPRVCPDGTRLAWIGWDHPSMPWDGTRLYTARIADDGSGPRIQGDPLVLAGSDAESVLQPEWASSRRLMFSSDRSGYWNLYAVDPELAEARAGLVPELIEVLTPPRDIGGPLWTLGARWYGFAGPGGALLAESRHGTSQLHWLSPSGEARELETPFDSLVLADVHPAGRHALVIGAGRHMLTGLYVLDLLSGEAEAVRLHAPEAAMDAGYLPEPYEETFADPETGREVHAVVYPPRNPRHRGLQGELPPYLALVHGGPTAQATVGLHPHHAFFTSRGIGVVDVNYGGSSGYGREYRERLRGQWGVVDVADAVTAVRGLVAQGLADPERLLISGGSAGGWTVLSALTSTDVFAAGASYYGVAELSAFVTETHDFESRYIDGLVGPLPQARELYERRAPLNNLQRLATPVIVFQGMRDPIVPPSQAERLRAGLEEAGVPYAYLTFENESHGFQRPASIVESLQAELAFYGRVLGFETPWNHLIRLRGRGR</sequence>
<name>A0A8J2TXN0_9MICO</name>
<dbReference type="GO" id="GO:0004177">
    <property type="term" value="F:aminopeptidase activity"/>
    <property type="evidence" value="ECO:0007669"/>
    <property type="project" value="UniProtKB-KW"/>
</dbReference>